<dbReference type="InParanoid" id="A0A317XV79"/>
<evidence type="ECO:0000256" key="1">
    <source>
        <dbReference type="SAM" id="Phobius"/>
    </source>
</evidence>
<dbReference type="EMBL" id="KZ819191">
    <property type="protein sequence ID" value="PWZ01279.1"/>
    <property type="molecule type" value="Genomic_DNA"/>
</dbReference>
<accession>A0A317XV79</accession>
<dbReference type="Proteomes" id="UP000246740">
    <property type="component" value="Unassembled WGS sequence"/>
</dbReference>
<evidence type="ECO:0000313" key="2">
    <source>
        <dbReference type="EMBL" id="PWZ01279.1"/>
    </source>
</evidence>
<protein>
    <submittedName>
        <fullName evidence="2">Uncharacterized protein</fullName>
    </submittedName>
</protein>
<proteinExistence type="predicted"/>
<keyword evidence="1" id="KW-0472">Membrane</keyword>
<keyword evidence="1" id="KW-1133">Transmembrane helix</keyword>
<keyword evidence="1" id="KW-0812">Transmembrane</keyword>
<dbReference type="AlphaFoldDB" id="A0A317XV79"/>
<reference evidence="2 3" key="1">
    <citation type="journal article" date="2018" name="Mol. Biol. Evol.">
        <title>Broad Genomic Sampling Reveals a Smut Pathogenic Ancestry of the Fungal Clade Ustilaginomycotina.</title>
        <authorList>
            <person name="Kijpornyongpan T."/>
            <person name="Mondo S.J."/>
            <person name="Barry K."/>
            <person name="Sandor L."/>
            <person name="Lee J."/>
            <person name="Lipzen A."/>
            <person name="Pangilinan J."/>
            <person name="LaButti K."/>
            <person name="Hainaut M."/>
            <person name="Henrissat B."/>
            <person name="Grigoriev I.V."/>
            <person name="Spatafora J.W."/>
            <person name="Aime M.C."/>
        </authorList>
    </citation>
    <scope>NUCLEOTIDE SEQUENCE [LARGE SCALE GENOMIC DNA]</scope>
    <source>
        <strain evidence="2 3">MCA 3645</strain>
    </source>
</reference>
<keyword evidence="3" id="KW-1185">Reference proteome</keyword>
<evidence type="ECO:0000313" key="3">
    <source>
        <dbReference type="Proteomes" id="UP000246740"/>
    </source>
</evidence>
<organism evidence="2 3">
    <name type="scientific">Testicularia cyperi</name>
    <dbReference type="NCBI Taxonomy" id="1882483"/>
    <lineage>
        <taxon>Eukaryota</taxon>
        <taxon>Fungi</taxon>
        <taxon>Dikarya</taxon>
        <taxon>Basidiomycota</taxon>
        <taxon>Ustilaginomycotina</taxon>
        <taxon>Ustilaginomycetes</taxon>
        <taxon>Ustilaginales</taxon>
        <taxon>Anthracoideaceae</taxon>
        <taxon>Testicularia</taxon>
    </lineage>
</organism>
<sequence length="259" mass="28400">MLATSRVGEGHRIDKAGENTPWHPQYLHLGTAAGRSWLKAGTREQRKQQAAQYCMYITVIQYAYPRSEECVIYLVTKQGTVVNACFYTGEYSTVQYSTVQYRRRSPSPGNKSKSGKLCSTLLFGCVTAEVFNPTFAIAASASASASAAAAAAAAAAEIDSCSCNHFRPLLKTKPALPFRLCIVTQLRTPSLHDAPFPFLFSAWQAAERTRMAKAALGWTLAFVFVVVVTAWVVSSVCRASRTRLPGIFRDPTCEPFVQH</sequence>
<feature type="transmembrane region" description="Helical" evidence="1">
    <location>
        <begin position="215"/>
        <end position="233"/>
    </location>
</feature>
<gene>
    <name evidence="2" type="ORF">BCV70DRAFT_222889</name>
</gene>
<name>A0A317XV79_9BASI</name>